<accession>A0ABV8P1L4</accession>
<organism evidence="1 2">
    <name type="scientific">Candidimonas humi</name>
    <dbReference type="NCBI Taxonomy" id="683355"/>
    <lineage>
        <taxon>Bacteria</taxon>
        <taxon>Pseudomonadati</taxon>
        <taxon>Pseudomonadota</taxon>
        <taxon>Betaproteobacteria</taxon>
        <taxon>Burkholderiales</taxon>
        <taxon>Alcaligenaceae</taxon>
        <taxon>Candidimonas</taxon>
    </lineage>
</organism>
<evidence type="ECO:0000313" key="2">
    <source>
        <dbReference type="Proteomes" id="UP001595848"/>
    </source>
</evidence>
<name>A0ABV8P1L4_9BURK</name>
<dbReference type="PANTHER" id="PTHR11091">
    <property type="entry name" value="OXIDOREDUCTASE-RELATED"/>
    <property type="match status" value="1"/>
</dbReference>
<keyword evidence="2" id="KW-1185">Reference proteome</keyword>
<proteinExistence type="predicted"/>
<dbReference type="PANTHER" id="PTHR11091:SF0">
    <property type="entry name" value="MALATE DEHYDROGENASE"/>
    <property type="match status" value="1"/>
</dbReference>
<dbReference type="Proteomes" id="UP001595848">
    <property type="component" value="Unassembled WGS sequence"/>
</dbReference>
<comment type="caution">
    <text evidence="1">The sequence shown here is derived from an EMBL/GenBank/DDBJ whole genome shotgun (WGS) entry which is preliminary data.</text>
</comment>
<gene>
    <name evidence="1" type="ORF">ACFOY1_17365</name>
</gene>
<evidence type="ECO:0000313" key="1">
    <source>
        <dbReference type="EMBL" id="MFC4202724.1"/>
    </source>
</evidence>
<dbReference type="EMBL" id="JBHSBV010000006">
    <property type="protein sequence ID" value="MFC4202724.1"/>
    <property type="molecule type" value="Genomic_DNA"/>
</dbReference>
<sequence>MALIPQQELAALAAQGLEAAGASPRAAQAAARALVAADARGLASHGVSRVPQYATFLRNGRTRRDAIAKVAQARGGACLIDAQYGMAFEACELAVHSIVERAREYGVACAAVTNSNHFGAAAIHLEPVAAAGMIGLAFGNSPAAMPAWGGKTPLFGTNPIAAVFPRRGAEPVVIDLALSEAARGKIMVAAREGKPIPSNWAVDRNGQPTTDAKEALAGSMLAMGGVKGAMLALMVELLACSLSGAAFGFEADSFFTEEGNQPRLGQFFLAIDPGALAGTDVYYERIETLLAAMLQDEQVRLPGDRRRTLRERAEREGIEVPDNLYKQLQELAGAASPANSNGNGNGGS</sequence>
<dbReference type="Pfam" id="PF02615">
    <property type="entry name" value="Ldh_2"/>
    <property type="match status" value="1"/>
</dbReference>
<dbReference type="InterPro" id="IPR003767">
    <property type="entry name" value="Malate/L-lactate_DH-like"/>
</dbReference>
<protein>
    <submittedName>
        <fullName evidence="1">Ldh family oxidoreductase</fullName>
    </submittedName>
</protein>
<reference evidence="2" key="1">
    <citation type="journal article" date="2019" name="Int. J. Syst. Evol. Microbiol.">
        <title>The Global Catalogue of Microorganisms (GCM) 10K type strain sequencing project: providing services to taxonomists for standard genome sequencing and annotation.</title>
        <authorList>
            <consortium name="The Broad Institute Genomics Platform"/>
            <consortium name="The Broad Institute Genome Sequencing Center for Infectious Disease"/>
            <person name="Wu L."/>
            <person name="Ma J."/>
        </authorList>
    </citation>
    <scope>NUCLEOTIDE SEQUENCE [LARGE SCALE GENOMIC DNA]</scope>
    <source>
        <strain evidence="2">LMG 24813</strain>
    </source>
</reference>
<dbReference type="RefSeq" id="WP_217966208.1">
    <property type="nucleotide sequence ID" value="NZ_JAHTBN010000011.1"/>
</dbReference>